<evidence type="ECO:0000313" key="3">
    <source>
        <dbReference type="Proteomes" id="UP000663879"/>
    </source>
</evidence>
<evidence type="ECO:0000259" key="1">
    <source>
        <dbReference type="PROSITE" id="PS50994"/>
    </source>
</evidence>
<gene>
    <name evidence="2" type="ORF">OXX778_LOCUS4659</name>
</gene>
<comment type="caution">
    <text evidence="2">The sequence shown here is derived from an EMBL/GenBank/DDBJ whole genome shotgun (WGS) entry which is preliminary data.</text>
</comment>
<accession>A0A813QBW8</accession>
<dbReference type="PANTHER" id="PTHR37984">
    <property type="entry name" value="PROTEIN CBG26694"/>
    <property type="match status" value="1"/>
</dbReference>
<dbReference type="OrthoDB" id="775972at2759"/>
<keyword evidence="3" id="KW-1185">Reference proteome</keyword>
<proteinExistence type="predicted"/>
<dbReference type="PROSITE" id="PS50994">
    <property type="entry name" value="INTEGRASE"/>
    <property type="match status" value="1"/>
</dbReference>
<dbReference type="InterPro" id="IPR012337">
    <property type="entry name" value="RNaseH-like_sf"/>
</dbReference>
<protein>
    <recommendedName>
        <fullName evidence="1">Integrase catalytic domain-containing protein</fullName>
    </recommendedName>
</protein>
<name>A0A813QBW8_9BILA</name>
<dbReference type="GO" id="GO:0003676">
    <property type="term" value="F:nucleic acid binding"/>
    <property type="evidence" value="ECO:0007669"/>
    <property type="project" value="InterPro"/>
</dbReference>
<evidence type="ECO:0000313" key="2">
    <source>
        <dbReference type="EMBL" id="CAF0765345.1"/>
    </source>
</evidence>
<dbReference type="GO" id="GO:0015074">
    <property type="term" value="P:DNA integration"/>
    <property type="evidence" value="ECO:0007669"/>
    <property type="project" value="InterPro"/>
</dbReference>
<reference evidence="2" key="1">
    <citation type="submission" date="2021-02" db="EMBL/GenBank/DDBJ databases">
        <authorList>
            <person name="Nowell W R."/>
        </authorList>
    </citation>
    <scope>NUCLEOTIDE SEQUENCE</scope>
    <source>
        <strain evidence="2">Ploen Becks lab</strain>
    </source>
</reference>
<dbReference type="Proteomes" id="UP000663879">
    <property type="component" value="Unassembled WGS sequence"/>
</dbReference>
<feature type="domain" description="Integrase catalytic" evidence="1">
    <location>
        <begin position="1"/>
        <end position="137"/>
    </location>
</feature>
<dbReference type="InterPro" id="IPR050951">
    <property type="entry name" value="Retrovirus_Pol_polyprotein"/>
</dbReference>
<dbReference type="Pfam" id="PF00665">
    <property type="entry name" value="rve"/>
    <property type="match status" value="1"/>
</dbReference>
<dbReference type="InterPro" id="IPR001584">
    <property type="entry name" value="Integrase_cat-core"/>
</dbReference>
<organism evidence="2 3">
    <name type="scientific">Brachionus calyciflorus</name>
    <dbReference type="NCBI Taxonomy" id="104777"/>
    <lineage>
        <taxon>Eukaryota</taxon>
        <taxon>Metazoa</taxon>
        <taxon>Spiralia</taxon>
        <taxon>Gnathifera</taxon>
        <taxon>Rotifera</taxon>
        <taxon>Eurotatoria</taxon>
        <taxon>Monogononta</taxon>
        <taxon>Pseudotrocha</taxon>
        <taxon>Ploima</taxon>
        <taxon>Brachionidae</taxon>
        <taxon>Brachionus</taxon>
    </lineage>
</organism>
<dbReference type="InterPro" id="IPR036397">
    <property type="entry name" value="RNaseH_sf"/>
</dbReference>
<dbReference type="PANTHER" id="PTHR37984:SF15">
    <property type="entry name" value="INTEGRASE CATALYTIC DOMAIN-CONTAINING PROTEIN"/>
    <property type="match status" value="1"/>
</dbReference>
<sequence>MIKLDISGPLPASENNFIYILVIVCHFSKWVELFPLKNQTAEEVADCLFLCVCRHEAPEFALSDQGTNFKSEVMSILLEKLDIHRLRTSAYHPQWDGTTERFNRTLEQMLTCYVPENQKTFPVWLSPTTQVNTLQQN</sequence>
<dbReference type="EMBL" id="CAJNOC010000470">
    <property type="protein sequence ID" value="CAF0765345.1"/>
    <property type="molecule type" value="Genomic_DNA"/>
</dbReference>
<dbReference type="AlphaFoldDB" id="A0A813QBW8"/>
<dbReference type="Gene3D" id="3.30.420.10">
    <property type="entry name" value="Ribonuclease H-like superfamily/Ribonuclease H"/>
    <property type="match status" value="1"/>
</dbReference>
<dbReference type="SUPFAM" id="SSF53098">
    <property type="entry name" value="Ribonuclease H-like"/>
    <property type="match status" value="1"/>
</dbReference>